<organism evidence="3 4">
    <name type="scientific">Bradyrhizobium erythrophlei</name>
    <dbReference type="NCBI Taxonomy" id="1437360"/>
    <lineage>
        <taxon>Bacteria</taxon>
        <taxon>Pseudomonadati</taxon>
        <taxon>Pseudomonadota</taxon>
        <taxon>Alphaproteobacteria</taxon>
        <taxon>Hyphomicrobiales</taxon>
        <taxon>Nitrobacteraceae</taxon>
        <taxon>Bradyrhizobium</taxon>
    </lineage>
</organism>
<proteinExistence type="predicted"/>
<accession>A0A1M5YJ43</accession>
<evidence type="ECO:0000256" key="1">
    <source>
        <dbReference type="SAM" id="MobiDB-lite"/>
    </source>
</evidence>
<feature type="chain" id="PRO_5012567692" evidence="2">
    <location>
        <begin position="20"/>
        <end position="143"/>
    </location>
</feature>
<evidence type="ECO:0000313" key="3">
    <source>
        <dbReference type="EMBL" id="SHI12026.1"/>
    </source>
</evidence>
<dbReference type="AlphaFoldDB" id="A0A1M5YJ43"/>
<protein>
    <submittedName>
        <fullName evidence="3">Uncharacterized protein</fullName>
    </submittedName>
</protein>
<evidence type="ECO:0000256" key="2">
    <source>
        <dbReference type="SAM" id="SignalP"/>
    </source>
</evidence>
<sequence>MRVRAVFVLLGLTAFGAYSVGRQSAPLSFAPSALAQPVVFNGLSTTAPNASGGATPSKAALPDKPAAPDTERKVETVLTAAAIAAIIVQASRDQYHAGGRPCACPDDTARNGSTCGGRSAYSRPGGAAPLCYPSDVTAAMIES</sequence>
<keyword evidence="2" id="KW-0732">Signal</keyword>
<feature type="compositionally biased region" description="Low complexity" evidence="1">
    <location>
        <begin position="56"/>
        <end position="68"/>
    </location>
</feature>
<evidence type="ECO:0000313" key="4">
    <source>
        <dbReference type="Proteomes" id="UP000189796"/>
    </source>
</evidence>
<name>A0A1M5YJ43_9BRAD</name>
<dbReference type="Proteomes" id="UP000189796">
    <property type="component" value="Chromosome I"/>
</dbReference>
<feature type="region of interest" description="Disordered" evidence="1">
    <location>
        <begin position="45"/>
        <end position="71"/>
    </location>
</feature>
<feature type="signal peptide" evidence="2">
    <location>
        <begin position="1"/>
        <end position="19"/>
    </location>
</feature>
<feature type="compositionally biased region" description="Polar residues" evidence="1">
    <location>
        <begin position="45"/>
        <end position="54"/>
    </location>
</feature>
<dbReference type="EMBL" id="LT670817">
    <property type="protein sequence ID" value="SHI12026.1"/>
    <property type="molecule type" value="Genomic_DNA"/>
</dbReference>
<gene>
    <name evidence="3" type="ORF">SAMN05443248_8387</name>
</gene>
<reference evidence="3 4" key="1">
    <citation type="submission" date="2016-11" db="EMBL/GenBank/DDBJ databases">
        <authorList>
            <person name="Jaros S."/>
            <person name="Januszkiewicz K."/>
            <person name="Wedrychowicz H."/>
        </authorList>
    </citation>
    <scope>NUCLEOTIDE SEQUENCE [LARGE SCALE GENOMIC DNA]</scope>
    <source>
        <strain evidence="3 4">GAS138</strain>
    </source>
</reference>